<dbReference type="RefSeq" id="WP_094363300.1">
    <property type="nucleotide sequence ID" value="NZ_NMVQ01000008.1"/>
</dbReference>
<comment type="caution">
    <text evidence="2">The sequence shown here is derived from an EMBL/GenBank/DDBJ whole genome shotgun (WGS) entry which is preliminary data.</text>
</comment>
<dbReference type="InterPro" id="IPR037465">
    <property type="entry name" value="YlxR"/>
</dbReference>
<dbReference type="PANTHER" id="PTHR34215">
    <property type="entry name" value="BLL0784 PROTEIN"/>
    <property type="match status" value="1"/>
</dbReference>
<dbReference type="OrthoDB" id="5244965at2"/>
<protein>
    <submittedName>
        <fullName evidence="2">DNA-binding protein</fullName>
    </submittedName>
</protein>
<gene>
    <name evidence="2" type="ORF">CGZ93_06270</name>
</gene>
<dbReference type="EMBL" id="NMVQ01000008">
    <property type="protein sequence ID" value="OYO23066.1"/>
    <property type="molecule type" value="Genomic_DNA"/>
</dbReference>
<accession>A0A255H709</accession>
<sequence>MGERGGPTRTCVGCRGQASQAELLRVILRDGAVFPDPQRRLGGRGAYLHPDPTCIENAIRRRTLTRALRGAVSAPPDTAQLVAAYAKSRQKA</sequence>
<dbReference type="GO" id="GO:0003677">
    <property type="term" value="F:DNA binding"/>
    <property type="evidence" value="ECO:0007669"/>
    <property type="project" value="UniProtKB-KW"/>
</dbReference>
<evidence type="ECO:0000313" key="2">
    <source>
        <dbReference type="EMBL" id="OYO23066.1"/>
    </source>
</evidence>
<name>A0A255H709_9ACTN</name>
<evidence type="ECO:0000259" key="1">
    <source>
        <dbReference type="Pfam" id="PF04296"/>
    </source>
</evidence>
<dbReference type="InterPro" id="IPR007393">
    <property type="entry name" value="YlxR_dom"/>
</dbReference>
<keyword evidence="2" id="KW-0238">DNA-binding</keyword>
<dbReference type="Pfam" id="PF04296">
    <property type="entry name" value="YlxR"/>
    <property type="match status" value="1"/>
</dbReference>
<proteinExistence type="predicted"/>
<feature type="domain" description="YlxR" evidence="1">
    <location>
        <begin position="9"/>
        <end position="77"/>
    </location>
</feature>
<dbReference type="PANTHER" id="PTHR34215:SF1">
    <property type="entry name" value="YLXR DOMAIN-CONTAINING PROTEIN"/>
    <property type="match status" value="1"/>
</dbReference>
<organism evidence="2 3">
    <name type="scientific">Enemella dayhoffiae</name>
    <dbReference type="NCBI Taxonomy" id="2016507"/>
    <lineage>
        <taxon>Bacteria</taxon>
        <taxon>Bacillati</taxon>
        <taxon>Actinomycetota</taxon>
        <taxon>Actinomycetes</taxon>
        <taxon>Propionibacteriales</taxon>
        <taxon>Propionibacteriaceae</taxon>
        <taxon>Enemella</taxon>
    </lineage>
</organism>
<dbReference type="InterPro" id="IPR035931">
    <property type="entry name" value="YlxR-like_sf"/>
</dbReference>
<dbReference type="Gene3D" id="3.30.1230.10">
    <property type="entry name" value="YlxR-like"/>
    <property type="match status" value="1"/>
</dbReference>
<dbReference type="AlphaFoldDB" id="A0A255H709"/>
<evidence type="ECO:0000313" key="3">
    <source>
        <dbReference type="Proteomes" id="UP000216311"/>
    </source>
</evidence>
<dbReference type="SUPFAM" id="SSF64376">
    <property type="entry name" value="YlxR-like"/>
    <property type="match status" value="1"/>
</dbReference>
<dbReference type="Proteomes" id="UP000216311">
    <property type="component" value="Unassembled WGS sequence"/>
</dbReference>
<keyword evidence="3" id="KW-1185">Reference proteome</keyword>
<reference evidence="2 3" key="1">
    <citation type="submission" date="2017-07" db="EMBL/GenBank/DDBJ databases">
        <title>Draft whole genome sequences of clinical Proprionibacteriaceae strains.</title>
        <authorList>
            <person name="Bernier A.-M."/>
            <person name="Bernard K."/>
            <person name="Domingo M.-C."/>
        </authorList>
    </citation>
    <scope>NUCLEOTIDE SEQUENCE [LARGE SCALE GENOMIC DNA]</scope>
    <source>
        <strain evidence="2 3">NML 130396</strain>
    </source>
</reference>